<dbReference type="EMBL" id="ML211912">
    <property type="protein sequence ID" value="TFK79860.1"/>
    <property type="molecule type" value="Genomic_DNA"/>
</dbReference>
<organism evidence="2 3">
    <name type="scientific">Polyporus arcularius HHB13444</name>
    <dbReference type="NCBI Taxonomy" id="1314778"/>
    <lineage>
        <taxon>Eukaryota</taxon>
        <taxon>Fungi</taxon>
        <taxon>Dikarya</taxon>
        <taxon>Basidiomycota</taxon>
        <taxon>Agaricomycotina</taxon>
        <taxon>Agaricomycetes</taxon>
        <taxon>Polyporales</taxon>
        <taxon>Polyporaceae</taxon>
        <taxon>Polyporus</taxon>
    </lineage>
</organism>
<keyword evidence="3" id="KW-1185">Reference proteome</keyword>
<accession>A0A5C3NV34</accession>
<name>A0A5C3NV34_9APHY</name>
<protein>
    <submittedName>
        <fullName evidence="2">Uncharacterized protein</fullName>
    </submittedName>
</protein>
<proteinExistence type="predicted"/>
<evidence type="ECO:0000313" key="3">
    <source>
        <dbReference type="Proteomes" id="UP000308197"/>
    </source>
</evidence>
<feature type="compositionally biased region" description="Basic and acidic residues" evidence="1">
    <location>
        <begin position="174"/>
        <end position="195"/>
    </location>
</feature>
<gene>
    <name evidence="2" type="ORF">K466DRAFT_407588</name>
</gene>
<evidence type="ECO:0000313" key="2">
    <source>
        <dbReference type="EMBL" id="TFK79860.1"/>
    </source>
</evidence>
<feature type="region of interest" description="Disordered" evidence="1">
    <location>
        <begin position="153"/>
        <end position="195"/>
    </location>
</feature>
<dbReference type="AlphaFoldDB" id="A0A5C3NV34"/>
<evidence type="ECO:0000256" key="1">
    <source>
        <dbReference type="SAM" id="MobiDB-lite"/>
    </source>
</evidence>
<sequence>MRVCAQGEYASAHHFPSLVVPTALRAPSACFPTRQISSIRGRAYHSIYSPEATKLRVPGLFLLRRPLVRPLPQPSRDCSLVCAIARSLPLPRTRIEVTSRDATRTQTGWRACNPVLDVSAKQVSQRRSSSPFVERSQVRVPWIRTATSAASVPRQVPELRTSGRGAELQDGAGEQDRARERHDGIQLRRYHLTDR</sequence>
<reference evidence="2 3" key="1">
    <citation type="journal article" date="2019" name="Nat. Ecol. Evol.">
        <title>Megaphylogeny resolves global patterns of mushroom evolution.</title>
        <authorList>
            <person name="Varga T."/>
            <person name="Krizsan K."/>
            <person name="Foldi C."/>
            <person name="Dima B."/>
            <person name="Sanchez-Garcia M."/>
            <person name="Sanchez-Ramirez S."/>
            <person name="Szollosi G.J."/>
            <person name="Szarkandi J.G."/>
            <person name="Papp V."/>
            <person name="Albert L."/>
            <person name="Andreopoulos W."/>
            <person name="Angelini C."/>
            <person name="Antonin V."/>
            <person name="Barry K.W."/>
            <person name="Bougher N.L."/>
            <person name="Buchanan P."/>
            <person name="Buyck B."/>
            <person name="Bense V."/>
            <person name="Catcheside P."/>
            <person name="Chovatia M."/>
            <person name="Cooper J."/>
            <person name="Damon W."/>
            <person name="Desjardin D."/>
            <person name="Finy P."/>
            <person name="Geml J."/>
            <person name="Haridas S."/>
            <person name="Hughes K."/>
            <person name="Justo A."/>
            <person name="Karasinski D."/>
            <person name="Kautmanova I."/>
            <person name="Kiss B."/>
            <person name="Kocsube S."/>
            <person name="Kotiranta H."/>
            <person name="LaButti K.M."/>
            <person name="Lechner B.E."/>
            <person name="Liimatainen K."/>
            <person name="Lipzen A."/>
            <person name="Lukacs Z."/>
            <person name="Mihaltcheva S."/>
            <person name="Morgado L.N."/>
            <person name="Niskanen T."/>
            <person name="Noordeloos M.E."/>
            <person name="Ohm R.A."/>
            <person name="Ortiz-Santana B."/>
            <person name="Ovrebo C."/>
            <person name="Racz N."/>
            <person name="Riley R."/>
            <person name="Savchenko A."/>
            <person name="Shiryaev A."/>
            <person name="Soop K."/>
            <person name="Spirin V."/>
            <person name="Szebenyi C."/>
            <person name="Tomsovsky M."/>
            <person name="Tulloss R.E."/>
            <person name="Uehling J."/>
            <person name="Grigoriev I.V."/>
            <person name="Vagvolgyi C."/>
            <person name="Papp T."/>
            <person name="Martin F.M."/>
            <person name="Miettinen O."/>
            <person name="Hibbett D.S."/>
            <person name="Nagy L.G."/>
        </authorList>
    </citation>
    <scope>NUCLEOTIDE SEQUENCE [LARGE SCALE GENOMIC DNA]</scope>
    <source>
        <strain evidence="2 3">HHB13444</strain>
    </source>
</reference>
<dbReference type="Proteomes" id="UP000308197">
    <property type="component" value="Unassembled WGS sequence"/>
</dbReference>
<dbReference type="InParanoid" id="A0A5C3NV34"/>